<feature type="region of interest" description="Disordered" evidence="1">
    <location>
        <begin position="282"/>
        <end position="302"/>
    </location>
</feature>
<organism evidence="2 3">
    <name type="scientific">Hydnomerulius pinastri MD-312</name>
    <dbReference type="NCBI Taxonomy" id="994086"/>
    <lineage>
        <taxon>Eukaryota</taxon>
        <taxon>Fungi</taxon>
        <taxon>Dikarya</taxon>
        <taxon>Basidiomycota</taxon>
        <taxon>Agaricomycotina</taxon>
        <taxon>Agaricomycetes</taxon>
        <taxon>Agaricomycetidae</taxon>
        <taxon>Boletales</taxon>
        <taxon>Boletales incertae sedis</taxon>
        <taxon>Leucogyrophana</taxon>
    </lineage>
</organism>
<reference evidence="2 3" key="1">
    <citation type="submission" date="2014-04" db="EMBL/GenBank/DDBJ databases">
        <title>Evolutionary Origins and Diversification of the Mycorrhizal Mutualists.</title>
        <authorList>
            <consortium name="DOE Joint Genome Institute"/>
            <consortium name="Mycorrhizal Genomics Consortium"/>
            <person name="Kohler A."/>
            <person name="Kuo A."/>
            <person name="Nagy L.G."/>
            <person name="Floudas D."/>
            <person name="Copeland A."/>
            <person name="Barry K.W."/>
            <person name="Cichocki N."/>
            <person name="Veneault-Fourrey C."/>
            <person name="LaButti K."/>
            <person name="Lindquist E.A."/>
            <person name="Lipzen A."/>
            <person name="Lundell T."/>
            <person name="Morin E."/>
            <person name="Murat C."/>
            <person name="Riley R."/>
            <person name="Ohm R."/>
            <person name="Sun H."/>
            <person name="Tunlid A."/>
            <person name="Henrissat B."/>
            <person name="Grigoriev I.V."/>
            <person name="Hibbett D.S."/>
            <person name="Martin F."/>
        </authorList>
    </citation>
    <scope>NUCLEOTIDE SEQUENCE [LARGE SCALE GENOMIC DNA]</scope>
    <source>
        <strain evidence="2 3">MD-312</strain>
    </source>
</reference>
<evidence type="ECO:0000313" key="3">
    <source>
        <dbReference type="Proteomes" id="UP000053820"/>
    </source>
</evidence>
<keyword evidence="3" id="KW-1185">Reference proteome</keyword>
<evidence type="ECO:0000256" key="1">
    <source>
        <dbReference type="SAM" id="MobiDB-lite"/>
    </source>
</evidence>
<feature type="region of interest" description="Disordered" evidence="1">
    <location>
        <begin position="182"/>
        <end position="229"/>
    </location>
</feature>
<proteinExistence type="predicted"/>
<dbReference type="EMBL" id="KN840146">
    <property type="protein sequence ID" value="KIJ57735.1"/>
    <property type="molecule type" value="Genomic_DNA"/>
</dbReference>
<dbReference type="HOGENOM" id="CLU_066272_0_0_1"/>
<dbReference type="AlphaFoldDB" id="A0A0C9VJV3"/>
<accession>A0A0C9VJV3</accession>
<feature type="compositionally biased region" description="Polar residues" evidence="1">
    <location>
        <begin position="182"/>
        <end position="202"/>
    </location>
</feature>
<protein>
    <submittedName>
        <fullName evidence="2">Uncharacterized protein</fullName>
    </submittedName>
</protein>
<gene>
    <name evidence="2" type="ORF">HYDPIDRAFT_120394</name>
</gene>
<sequence length="302" mass="31904">MRVKFPAFGLCEDSWKADAFATLYYSQWGERPRAAASSNSNGIKQESDSSEALSLKPSKKANKRRPSTAALPSDLAHKGKRPKAGSVSGAHPPVMRANSPSLYDIEIVRALPSNPAPAPLAPPATNPLPSPLAPITGTCDVLSATPMLGPVATTAPSASRPAAASVQRLLADAFDAQKIAPMQSSTDGPQENNASNNGSTDVTVPAAAQISKRKRKEPDMNSVVRPSAASTTPRNLCLIDWCKVNKGGLLGQFNAYWTELENIKGPIYEQYSQRSAMVKAMKKQVATPAGRPSAPEGETGED</sequence>
<feature type="region of interest" description="Disordered" evidence="1">
    <location>
        <begin position="34"/>
        <end position="96"/>
    </location>
</feature>
<name>A0A0C9VJV3_9AGAM</name>
<dbReference type="OrthoDB" id="2688546at2759"/>
<evidence type="ECO:0000313" key="2">
    <source>
        <dbReference type="EMBL" id="KIJ57735.1"/>
    </source>
</evidence>
<feature type="compositionally biased region" description="Basic residues" evidence="1">
    <location>
        <begin position="57"/>
        <end position="66"/>
    </location>
</feature>
<dbReference type="Proteomes" id="UP000053820">
    <property type="component" value="Unassembled WGS sequence"/>
</dbReference>